<evidence type="ECO:0000313" key="3">
    <source>
        <dbReference type="EMBL" id="KUK89593.1"/>
    </source>
</evidence>
<comment type="caution">
    <text evidence="3">The sequence shown here is derived from an EMBL/GenBank/DDBJ whole genome shotgun (WGS) entry which is preliminary data.</text>
</comment>
<dbReference type="PANTHER" id="PTHR15160">
    <property type="entry name" value="VON HIPPEL-LINDAU PROTEIN"/>
    <property type="match status" value="1"/>
</dbReference>
<dbReference type="Pfam" id="PF02577">
    <property type="entry name" value="BFN_dom"/>
    <property type="match status" value="1"/>
</dbReference>
<reference evidence="4" key="2">
    <citation type="journal article" date="2015" name="MBio">
        <title>Genome-Resolved Metagenomic Analysis Reveals Roles for Candidate Phyla and Other Microbial Community Members in Biogeochemical Transformations in Oil Reservoirs.</title>
        <authorList>
            <person name="Hu P."/>
            <person name="Tom L."/>
            <person name="Singh A."/>
            <person name="Thomas B.C."/>
            <person name="Baker B.J."/>
            <person name="Piceno Y.M."/>
            <person name="Andersen G.L."/>
            <person name="Banfield J.F."/>
        </authorList>
    </citation>
    <scope>NUCLEOTIDE SEQUENCE [LARGE SCALE GENOMIC DNA]</scope>
</reference>
<dbReference type="PATRIC" id="fig|1236046.5.peg.677"/>
<dbReference type="PANTHER" id="PTHR15160:SF1">
    <property type="entry name" value="VON HIPPEL-LINDAU DISEASE TUMOR SUPPRESSOR"/>
    <property type="match status" value="1"/>
</dbReference>
<dbReference type="InterPro" id="IPR003729">
    <property type="entry name" value="Bi_nuclease_dom"/>
</dbReference>
<accession>A0A101I769</accession>
<reference evidence="3" key="1">
    <citation type="journal article" date="2015" name="MBio">
        <title>Genome-resolved metagenomic analysis reveals roles for candidate phyla and other microbial community members in biogeochemical transformations in oil reservoirs.</title>
        <authorList>
            <person name="Hu P."/>
            <person name="Tom L."/>
            <person name="Singh A."/>
            <person name="Thomas B.C."/>
            <person name="Baker B.J."/>
            <person name="Piceno Y.M."/>
            <person name="Andersen G.L."/>
            <person name="Banfield J.F."/>
        </authorList>
    </citation>
    <scope>NUCLEOTIDE SEQUENCE [LARGE SCALE GENOMIC DNA]</scope>
    <source>
        <strain evidence="3">46_70</strain>
    </source>
</reference>
<organism evidence="3 4">
    <name type="scientific">Mesotoga infera</name>
    <dbReference type="NCBI Taxonomy" id="1236046"/>
    <lineage>
        <taxon>Bacteria</taxon>
        <taxon>Thermotogati</taxon>
        <taxon>Thermotogota</taxon>
        <taxon>Thermotogae</taxon>
        <taxon>Kosmotogales</taxon>
        <taxon>Kosmotogaceae</taxon>
        <taxon>Mesotoga</taxon>
    </lineage>
</organism>
<evidence type="ECO:0000313" key="5">
    <source>
        <dbReference type="Proteomes" id="UP000264215"/>
    </source>
</evidence>
<dbReference type="AlphaFoldDB" id="A0A101I769"/>
<feature type="domain" description="BFN" evidence="1">
    <location>
        <begin position="1"/>
        <end position="132"/>
    </location>
</feature>
<name>A0A101I769_9BACT</name>
<dbReference type="EMBL" id="DQBS01000069">
    <property type="protein sequence ID" value="HCO69515.1"/>
    <property type="molecule type" value="Genomic_DNA"/>
</dbReference>
<dbReference type="SUPFAM" id="SSF103256">
    <property type="entry name" value="Hypothetical protein TM0160"/>
    <property type="match status" value="1"/>
</dbReference>
<reference evidence="2 5" key="3">
    <citation type="journal article" date="2018" name="Nat. Biotechnol.">
        <title>A standardized bacterial taxonomy based on genome phylogeny substantially revises the tree of life.</title>
        <authorList>
            <person name="Parks D.H."/>
            <person name="Chuvochina M."/>
            <person name="Waite D.W."/>
            <person name="Rinke C."/>
            <person name="Skarshewski A."/>
            <person name="Chaumeil P.A."/>
            <person name="Hugenholtz P."/>
        </authorList>
    </citation>
    <scope>NUCLEOTIDE SEQUENCE [LARGE SCALE GENOMIC DNA]</scope>
    <source>
        <strain evidence="2">UBA9905</strain>
    </source>
</reference>
<evidence type="ECO:0000313" key="2">
    <source>
        <dbReference type="EMBL" id="HCO69515.1"/>
    </source>
</evidence>
<protein>
    <submittedName>
        <fullName evidence="2">Bifunctional nuclease family protein</fullName>
    </submittedName>
</protein>
<dbReference type="InterPro" id="IPR036104">
    <property type="entry name" value="BFN_sf"/>
</dbReference>
<evidence type="ECO:0000313" key="4">
    <source>
        <dbReference type="Proteomes" id="UP000055014"/>
    </source>
</evidence>
<sequence length="177" mass="19805">MLQVRLRGLALDQSNSPVVILEVEKTNKGFGIWIGPFEAEALALAVSGKDFPRPLTYDLFLNTVSQLGGTFEKAVIGQVKDNIYYATLHLQDRNGQLYVIDARPSDCLVLAVKKGFPIFVEDAVFAESSIDLSNLQTDTLQHGQEEENEGFKKFVENLDIEELKKHFRGKDENNESS</sequence>
<evidence type="ECO:0000259" key="1">
    <source>
        <dbReference type="PROSITE" id="PS51658"/>
    </source>
</evidence>
<dbReference type="Proteomes" id="UP000055014">
    <property type="component" value="Unassembled WGS sequence"/>
</dbReference>
<dbReference type="Gene3D" id="3.10.690.10">
    <property type="entry name" value="Bifunctional nuclease domain"/>
    <property type="match status" value="1"/>
</dbReference>
<gene>
    <name evidence="2" type="ORF">DIT26_02850</name>
    <name evidence="3" type="ORF">XE02_0950</name>
</gene>
<dbReference type="GO" id="GO:0004518">
    <property type="term" value="F:nuclease activity"/>
    <property type="evidence" value="ECO:0007669"/>
    <property type="project" value="InterPro"/>
</dbReference>
<dbReference type="PROSITE" id="PS51658">
    <property type="entry name" value="BFN"/>
    <property type="match status" value="1"/>
</dbReference>
<dbReference type="Proteomes" id="UP000264215">
    <property type="component" value="Unassembled WGS sequence"/>
</dbReference>
<proteinExistence type="predicted"/>
<dbReference type="EMBL" id="LGGW01000080">
    <property type="protein sequence ID" value="KUK89593.1"/>
    <property type="molecule type" value="Genomic_DNA"/>
</dbReference>